<dbReference type="InterPro" id="IPR012816">
    <property type="entry name" value="NADAR"/>
</dbReference>
<evidence type="ECO:0000256" key="1">
    <source>
        <dbReference type="SAM" id="MobiDB-lite"/>
    </source>
</evidence>
<sequence>MVALSQAPRTNTNTRGAPKRQRALIHGDPQYNNFMNRSPHPIVYNNKEYPTAEHLFQAFKYMENRPDIAERLRTISKSACKVFHHSMTQLQHQHPDWNRLRTAKMEVVQWHKFTQHPELTEQLLATGDHDAELYFTRNEFWGVGMDHQGKNEIGKALERVRNSLRAK</sequence>
<evidence type="ECO:0000259" key="2">
    <source>
        <dbReference type="Pfam" id="PF08719"/>
    </source>
</evidence>
<comment type="caution">
    <text evidence="3">The sequence shown here is derived from an EMBL/GenBank/DDBJ whole genome shotgun (WGS) entry which is preliminary data.</text>
</comment>
<protein>
    <recommendedName>
        <fullName evidence="2">NADAR domain-containing protein</fullName>
    </recommendedName>
</protein>
<dbReference type="AlphaFoldDB" id="A0AAD6SAP9"/>
<gene>
    <name evidence="3" type="ORF">C8F04DRAFT_969483</name>
</gene>
<accession>A0AAD6SAP9</accession>
<evidence type="ECO:0000313" key="3">
    <source>
        <dbReference type="EMBL" id="KAJ7024030.1"/>
    </source>
</evidence>
<feature type="domain" description="NADAR" evidence="2">
    <location>
        <begin position="35"/>
        <end position="165"/>
    </location>
</feature>
<dbReference type="Gene3D" id="1.10.357.40">
    <property type="entry name" value="YbiA-like"/>
    <property type="match status" value="1"/>
</dbReference>
<dbReference type="EMBL" id="JARJCM010000176">
    <property type="protein sequence ID" value="KAJ7024030.1"/>
    <property type="molecule type" value="Genomic_DNA"/>
</dbReference>
<feature type="region of interest" description="Disordered" evidence="1">
    <location>
        <begin position="1"/>
        <end position="23"/>
    </location>
</feature>
<name>A0AAD6SAP9_9AGAR</name>
<dbReference type="Proteomes" id="UP001218188">
    <property type="component" value="Unassembled WGS sequence"/>
</dbReference>
<reference evidence="3" key="1">
    <citation type="submission" date="2023-03" db="EMBL/GenBank/DDBJ databases">
        <title>Massive genome expansion in bonnet fungi (Mycena s.s.) driven by repeated elements and novel gene families across ecological guilds.</title>
        <authorList>
            <consortium name="Lawrence Berkeley National Laboratory"/>
            <person name="Harder C.B."/>
            <person name="Miyauchi S."/>
            <person name="Viragh M."/>
            <person name="Kuo A."/>
            <person name="Thoen E."/>
            <person name="Andreopoulos B."/>
            <person name="Lu D."/>
            <person name="Skrede I."/>
            <person name="Drula E."/>
            <person name="Henrissat B."/>
            <person name="Morin E."/>
            <person name="Kohler A."/>
            <person name="Barry K."/>
            <person name="LaButti K."/>
            <person name="Morin E."/>
            <person name="Salamov A."/>
            <person name="Lipzen A."/>
            <person name="Mereny Z."/>
            <person name="Hegedus B."/>
            <person name="Baldrian P."/>
            <person name="Stursova M."/>
            <person name="Weitz H."/>
            <person name="Taylor A."/>
            <person name="Grigoriev I.V."/>
            <person name="Nagy L.G."/>
            <person name="Martin F."/>
            <person name="Kauserud H."/>
        </authorList>
    </citation>
    <scope>NUCLEOTIDE SEQUENCE</scope>
    <source>
        <strain evidence="3">CBHHK200</strain>
    </source>
</reference>
<dbReference type="Pfam" id="PF08719">
    <property type="entry name" value="NADAR"/>
    <property type="match status" value="1"/>
</dbReference>
<dbReference type="SUPFAM" id="SSF143990">
    <property type="entry name" value="YbiA-like"/>
    <property type="match status" value="1"/>
</dbReference>
<dbReference type="InterPro" id="IPR037238">
    <property type="entry name" value="YbiA-like_sf"/>
</dbReference>
<keyword evidence="4" id="KW-1185">Reference proteome</keyword>
<organism evidence="3 4">
    <name type="scientific">Mycena alexandri</name>
    <dbReference type="NCBI Taxonomy" id="1745969"/>
    <lineage>
        <taxon>Eukaryota</taxon>
        <taxon>Fungi</taxon>
        <taxon>Dikarya</taxon>
        <taxon>Basidiomycota</taxon>
        <taxon>Agaricomycotina</taxon>
        <taxon>Agaricomycetes</taxon>
        <taxon>Agaricomycetidae</taxon>
        <taxon>Agaricales</taxon>
        <taxon>Marasmiineae</taxon>
        <taxon>Mycenaceae</taxon>
        <taxon>Mycena</taxon>
    </lineage>
</organism>
<dbReference type="CDD" id="cd15457">
    <property type="entry name" value="NADAR"/>
    <property type="match status" value="1"/>
</dbReference>
<evidence type="ECO:0000313" key="4">
    <source>
        <dbReference type="Proteomes" id="UP001218188"/>
    </source>
</evidence>
<proteinExistence type="predicted"/>